<dbReference type="Pfam" id="PF04203">
    <property type="entry name" value="Sortase"/>
    <property type="match status" value="1"/>
</dbReference>
<evidence type="ECO:0000256" key="1">
    <source>
        <dbReference type="ARBA" id="ARBA00022670"/>
    </source>
</evidence>
<sequence length="234" mass="26310">MRGQIHRHSARILKQTARYIRRTDRFFRRIFMRRVKRGVGTALVFAGLFLLTFPGVYRSLTKTRADSAVSGNTYRPVQNTATESAGKSSGPIVPDKGLFRTGDSFQQAYRIVIPRHNIDLAVKESPVINGIWELSETTASHGEGTANPGQQGNIVIFAHARPGLFGPLREITKGTPVYLLTKDRWYRYTVIETKMVSPDQTEVIRDTPQETLTLYTCSGFLDTKRLIAVALPDR</sequence>
<dbReference type="STRING" id="1798374.A2Z33_00985"/>
<dbReference type="AlphaFoldDB" id="A0A1F5YNW2"/>
<evidence type="ECO:0000313" key="5">
    <source>
        <dbReference type="Proteomes" id="UP000178448"/>
    </source>
</evidence>
<dbReference type="GO" id="GO:0006508">
    <property type="term" value="P:proteolysis"/>
    <property type="evidence" value="ECO:0007669"/>
    <property type="project" value="UniProtKB-KW"/>
</dbReference>
<proteinExistence type="predicted"/>
<evidence type="ECO:0000256" key="3">
    <source>
        <dbReference type="ARBA" id="ARBA00022807"/>
    </source>
</evidence>
<evidence type="ECO:0000256" key="2">
    <source>
        <dbReference type="ARBA" id="ARBA00022801"/>
    </source>
</evidence>
<dbReference type="SUPFAM" id="SSF63817">
    <property type="entry name" value="Sortase"/>
    <property type="match status" value="1"/>
</dbReference>
<organism evidence="4 5">
    <name type="scientific">Candidatus Gottesmanbacteria bacterium RBG_16_52_11</name>
    <dbReference type="NCBI Taxonomy" id="1798374"/>
    <lineage>
        <taxon>Bacteria</taxon>
        <taxon>Candidatus Gottesmaniibacteriota</taxon>
    </lineage>
</organism>
<dbReference type="EMBL" id="MFJD01000009">
    <property type="protein sequence ID" value="OGG01816.1"/>
    <property type="molecule type" value="Genomic_DNA"/>
</dbReference>
<accession>A0A1F5YNW2</accession>
<gene>
    <name evidence="4" type="ORF">A2Z33_00985</name>
</gene>
<evidence type="ECO:0008006" key="6">
    <source>
        <dbReference type="Google" id="ProtNLM"/>
    </source>
</evidence>
<protein>
    <recommendedName>
        <fullName evidence="6">Sortase</fullName>
    </recommendedName>
</protein>
<dbReference type="InterPro" id="IPR005754">
    <property type="entry name" value="Sortase"/>
</dbReference>
<keyword evidence="2" id="KW-0378">Hydrolase</keyword>
<dbReference type="CDD" id="cd06165">
    <property type="entry name" value="Sortase_A"/>
    <property type="match status" value="1"/>
</dbReference>
<reference evidence="4 5" key="1">
    <citation type="journal article" date="2016" name="Nat. Commun.">
        <title>Thousands of microbial genomes shed light on interconnected biogeochemical processes in an aquifer system.</title>
        <authorList>
            <person name="Anantharaman K."/>
            <person name="Brown C.T."/>
            <person name="Hug L.A."/>
            <person name="Sharon I."/>
            <person name="Castelle C.J."/>
            <person name="Probst A.J."/>
            <person name="Thomas B.C."/>
            <person name="Singh A."/>
            <person name="Wilkins M.J."/>
            <person name="Karaoz U."/>
            <person name="Brodie E.L."/>
            <person name="Williams K.H."/>
            <person name="Hubbard S.S."/>
            <person name="Banfield J.F."/>
        </authorList>
    </citation>
    <scope>NUCLEOTIDE SEQUENCE [LARGE SCALE GENOMIC DNA]</scope>
</reference>
<dbReference type="Proteomes" id="UP000178448">
    <property type="component" value="Unassembled WGS sequence"/>
</dbReference>
<dbReference type="InterPro" id="IPR042007">
    <property type="entry name" value="Sortase_A"/>
</dbReference>
<keyword evidence="1" id="KW-0645">Protease</keyword>
<dbReference type="GO" id="GO:0008234">
    <property type="term" value="F:cysteine-type peptidase activity"/>
    <property type="evidence" value="ECO:0007669"/>
    <property type="project" value="UniProtKB-KW"/>
</dbReference>
<dbReference type="Gene3D" id="2.40.260.10">
    <property type="entry name" value="Sortase"/>
    <property type="match status" value="1"/>
</dbReference>
<dbReference type="InterPro" id="IPR023365">
    <property type="entry name" value="Sortase_dom-sf"/>
</dbReference>
<comment type="caution">
    <text evidence="4">The sequence shown here is derived from an EMBL/GenBank/DDBJ whole genome shotgun (WGS) entry which is preliminary data.</text>
</comment>
<keyword evidence="3" id="KW-0788">Thiol protease</keyword>
<evidence type="ECO:0000313" key="4">
    <source>
        <dbReference type="EMBL" id="OGG01816.1"/>
    </source>
</evidence>
<name>A0A1F5YNW2_9BACT</name>
<dbReference type="NCBIfam" id="TIGR01076">
    <property type="entry name" value="sortase_fam"/>
    <property type="match status" value="1"/>
</dbReference>